<name>A0A6M5Y1E3_9BACT</name>
<dbReference type="GO" id="GO:0016413">
    <property type="term" value="F:O-acetyltransferase activity"/>
    <property type="evidence" value="ECO:0007669"/>
    <property type="project" value="TreeGrafter"/>
</dbReference>
<dbReference type="PANTHER" id="PTHR40074:SF2">
    <property type="entry name" value="O-ACETYLTRANSFERASE WECH"/>
    <property type="match status" value="1"/>
</dbReference>
<evidence type="ECO:0000256" key="6">
    <source>
        <dbReference type="ARBA" id="ARBA00023136"/>
    </source>
</evidence>
<dbReference type="AlphaFoldDB" id="A0A6M5Y1E3"/>
<organism evidence="9 10">
    <name type="scientific">Spirosoma taeanense</name>
    <dbReference type="NCBI Taxonomy" id="2735870"/>
    <lineage>
        <taxon>Bacteria</taxon>
        <taxon>Pseudomonadati</taxon>
        <taxon>Bacteroidota</taxon>
        <taxon>Cytophagia</taxon>
        <taxon>Cytophagales</taxon>
        <taxon>Cytophagaceae</taxon>
        <taxon>Spirosoma</taxon>
    </lineage>
</organism>
<keyword evidence="9" id="KW-0012">Acyltransferase</keyword>
<reference evidence="9 10" key="1">
    <citation type="submission" date="2020-05" db="EMBL/GenBank/DDBJ databases">
        <title>Genome sequencing of Spirosoma sp. TS118.</title>
        <authorList>
            <person name="Lee J.-H."/>
            <person name="Jeong S."/>
            <person name="Zhao L."/>
            <person name="Jung J.-H."/>
            <person name="Kim M.-K."/>
            <person name="Lim S."/>
        </authorList>
    </citation>
    <scope>NUCLEOTIDE SEQUENCE [LARGE SCALE GENOMIC DNA]</scope>
    <source>
        <strain evidence="9 10">TS118</strain>
    </source>
</reference>
<comment type="similarity">
    <text evidence="2">Belongs to the acyltransferase 3 family.</text>
</comment>
<keyword evidence="10" id="KW-1185">Reference proteome</keyword>
<keyword evidence="9" id="KW-0808">Transferase</keyword>
<feature type="transmembrane region" description="Helical" evidence="7">
    <location>
        <begin position="292"/>
        <end position="314"/>
    </location>
</feature>
<evidence type="ECO:0000256" key="2">
    <source>
        <dbReference type="ARBA" id="ARBA00007400"/>
    </source>
</evidence>
<accession>A0A6M5Y1E3</accession>
<dbReference type="PANTHER" id="PTHR40074">
    <property type="entry name" value="O-ACETYLTRANSFERASE WECH"/>
    <property type="match status" value="1"/>
</dbReference>
<feature type="transmembrane region" description="Helical" evidence="7">
    <location>
        <begin position="261"/>
        <end position="280"/>
    </location>
</feature>
<evidence type="ECO:0000259" key="8">
    <source>
        <dbReference type="Pfam" id="PF01757"/>
    </source>
</evidence>
<feature type="transmembrane region" description="Helical" evidence="7">
    <location>
        <begin position="78"/>
        <end position="94"/>
    </location>
</feature>
<dbReference type="GO" id="GO:0009246">
    <property type="term" value="P:enterobacterial common antigen biosynthetic process"/>
    <property type="evidence" value="ECO:0007669"/>
    <property type="project" value="TreeGrafter"/>
</dbReference>
<keyword evidence="4 7" id="KW-0812">Transmembrane</keyword>
<dbReference type="InterPro" id="IPR002656">
    <property type="entry name" value="Acyl_transf_3_dom"/>
</dbReference>
<comment type="subcellular location">
    <subcellularLocation>
        <location evidence="1">Cell membrane</location>
        <topology evidence="1">Multi-pass membrane protein</topology>
    </subcellularLocation>
</comment>
<feature type="transmembrane region" description="Helical" evidence="7">
    <location>
        <begin position="229"/>
        <end position="249"/>
    </location>
</feature>
<proteinExistence type="inferred from homology"/>
<keyword evidence="3" id="KW-1003">Cell membrane</keyword>
<evidence type="ECO:0000256" key="1">
    <source>
        <dbReference type="ARBA" id="ARBA00004651"/>
    </source>
</evidence>
<evidence type="ECO:0000256" key="4">
    <source>
        <dbReference type="ARBA" id="ARBA00022692"/>
    </source>
</evidence>
<evidence type="ECO:0000313" key="10">
    <source>
        <dbReference type="Proteomes" id="UP000502756"/>
    </source>
</evidence>
<sequence>MAPVLPAETKRQESYFTWLRTIYTGFFASNTRLTWIDYARAVSIMVVVYGHTATGVAKAVGGVAPAILYVPQLYNHRMAVFFLVSGMFIQSSIAKRGYKGFVWNRFATLLYPYFLWGALQLTTQILLSGQTNTKRDWTYYLYLFYNPHEVDQFWYLYALVSVAVMFALTFHFLRIRGLWQVALGLVMRYFAPMVQDYSAPYYLMYFYVFTAVGYVLTDEMLKRDLLGRINAKAWTLALLPVFVASQWYWHTTGRDNVNNMVYLAITLGGVAMSILVCYLLSRWGAARWMRFIGYHSLYIYLVHIFIVSGLRIVATKVLHFYQPIPLIIIGIVLGLTLPILFYHLALRFGAWWLFSCDKSEMDAYKRPKPVPQPAAAIS</sequence>
<keyword evidence="6 7" id="KW-0472">Membrane</keyword>
<feature type="transmembrane region" description="Helical" evidence="7">
    <location>
        <begin position="106"/>
        <end position="127"/>
    </location>
</feature>
<evidence type="ECO:0000313" key="9">
    <source>
        <dbReference type="EMBL" id="QJW88537.1"/>
    </source>
</evidence>
<dbReference type="Proteomes" id="UP000502756">
    <property type="component" value="Chromosome"/>
</dbReference>
<feature type="transmembrane region" description="Helical" evidence="7">
    <location>
        <begin position="153"/>
        <end position="170"/>
    </location>
</feature>
<gene>
    <name evidence="9" type="ORF">HNV11_03680</name>
</gene>
<evidence type="ECO:0000256" key="3">
    <source>
        <dbReference type="ARBA" id="ARBA00022475"/>
    </source>
</evidence>
<feature type="transmembrane region" description="Helical" evidence="7">
    <location>
        <begin position="200"/>
        <end position="217"/>
    </location>
</feature>
<protein>
    <submittedName>
        <fullName evidence="9">Acyltransferase</fullName>
    </submittedName>
</protein>
<keyword evidence="5 7" id="KW-1133">Transmembrane helix</keyword>
<evidence type="ECO:0000256" key="5">
    <source>
        <dbReference type="ARBA" id="ARBA00022989"/>
    </source>
</evidence>
<dbReference type="EMBL" id="CP053435">
    <property type="protein sequence ID" value="QJW88537.1"/>
    <property type="molecule type" value="Genomic_DNA"/>
</dbReference>
<evidence type="ECO:0000256" key="7">
    <source>
        <dbReference type="SAM" id="Phobius"/>
    </source>
</evidence>
<dbReference type="RefSeq" id="WP_171738375.1">
    <property type="nucleotide sequence ID" value="NZ_CP053435.1"/>
</dbReference>
<dbReference type="Pfam" id="PF01757">
    <property type="entry name" value="Acyl_transf_3"/>
    <property type="match status" value="1"/>
</dbReference>
<feature type="domain" description="Acyltransferase 3" evidence="8">
    <location>
        <begin position="34"/>
        <end position="343"/>
    </location>
</feature>
<feature type="transmembrane region" description="Helical" evidence="7">
    <location>
        <begin position="320"/>
        <end position="345"/>
    </location>
</feature>
<dbReference type="KEGG" id="stae:HNV11_03680"/>
<dbReference type="GO" id="GO:0005886">
    <property type="term" value="C:plasma membrane"/>
    <property type="evidence" value="ECO:0007669"/>
    <property type="project" value="UniProtKB-SubCell"/>
</dbReference>